<gene>
    <name evidence="8" type="ORF">CS062_18840</name>
</gene>
<dbReference type="UniPathway" id="UPA00667"/>
<evidence type="ECO:0000256" key="5">
    <source>
        <dbReference type="PIRSR" id="PIRSR026534-1"/>
    </source>
</evidence>
<evidence type="ECO:0000256" key="2">
    <source>
        <dbReference type="ARBA" id="ARBA00009865"/>
    </source>
</evidence>
<dbReference type="Pfam" id="PF04616">
    <property type="entry name" value="Glyco_hydro_43"/>
    <property type="match status" value="1"/>
</dbReference>
<feature type="binding site" evidence="6">
    <location>
        <position position="115"/>
    </location>
    <ligand>
        <name>substrate</name>
    </ligand>
</feature>
<reference evidence="8 9" key="1">
    <citation type="submission" date="2017-11" db="EMBL/GenBank/DDBJ databases">
        <title>Draft genome sequence of Mitsuaria sp. HWN-4.</title>
        <authorList>
            <person name="Gundlapally S.R."/>
        </authorList>
    </citation>
    <scope>NUCLEOTIDE SEQUENCE [LARGE SCALE GENOMIC DNA]</scope>
    <source>
        <strain evidence="8 9">HWN-4</strain>
    </source>
</reference>
<feature type="active site" description="Proton donor" evidence="5">
    <location>
        <position position="206"/>
    </location>
</feature>
<dbReference type="InterPro" id="IPR023296">
    <property type="entry name" value="Glyco_hydro_beta-prop_sf"/>
</dbReference>
<feature type="active site" description="Proton acceptor" evidence="5">
    <location>
        <position position="37"/>
    </location>
</feature>
<accession>A0A2G9C5A1</accession>
<dbReference type="GO" id="GO:0046558">
    <property type="term" value="F:arabinan endo-1,5-alpha-L-arabinosidase activity"/>
    <property type="evidence" value="ECO:0007669"/>
    <property type="project" value="InterPro"/>
</dbReference>
<dbReference type="GO" id="GO:0031222">
    <property type="term" value="P:arabinan catabolic process"/>
    <property type="evidence" value="ECO:0007669"/>
    <property type="project" value="UniProtKB-UniPathway"/>
</dbReference>
<feature type="non-terminal residue" evidence="8">
    <location>
        <position position="1"/>
    </location>
</feature>
<comment type="pathway">
    <text evidence="1">Glycan metabolism; L-arabinan degradation.</text>
</comment>
<keyword evidence="9" id="KW-1185">Reference proteome</keyword>
<sequence>AALGAAVGAASLAGCADGVSGPAAGATSLEDPAGAHDPTLIERDGVFHVFTTGQGVQHLRSTDGRRWQRLAPAFPEAPAWWAQAVPAHRGLDVWAPKVFALKGRYWLLYSISTFGKNRSAIGLASSDSLDGPWRDEGPMVKSVDTDDFNAIDPDLFVDAKDGGGDGRMWLSYGSFWGGLRVVEFDPATMRPTGPTRFVARNKGGIEAPTIVRRGEWIYLFVSHDLCCRGTASTYNIRVGRARSAEGPFLDRDGRDLMDGGGTLVEQGAGRWIGPGHQDVWGRWIVRHAYDAEDGGKPKLRFDELRWTEDGWPRL</sequence>
<dbReference type="PANTHER" id="PTHR43301:SF3">
    <property type="entry name" value="ARABINAN ENDO-1,5-ALPHA-L-ARABINOSIDASE A-RELATED"/>
    <property type="match status" value="1"/>
</dbReference>
<dbReference type="InterPro" id="IPR050727">
    <property type="entry name" value="GH43_arabinanases"/>
</dbReference>
<evidence type="ECO:0000256" key="3">
    <source>
        <dbReference type="ARBA" id="ARBA00022801"/>
    </source>
</evidence>
<dbReference type="InterPro" id="IPR006710">
    <property type="entry name" value="Glyco_hydro_43"/>
</dbReference>
<evidence type="ECO:0000256" key="1">
    <source>
        <dbReference type="ARBA" id="ARBA00004834"/>
    </source>
</evidence>
<comment type="caution">
    <text evidence="8">The sequence shown here is derived from an EMBL/GenBank/DDBJ whole genome shotgun (WGS) entry which is preliminary data.</text>
</comment>
<keyword evidence="4" id="KW-0326">Glycosidase</keyword>
<proteinExistence type="inferred from homology"/>
<dbReference type="PANTHER" id="PTHR43301">
    <property type="entry name" value="ARABINAN ENDO-1,5-ALPHA-L-ARABINOSIDASE"/>
    <property type="match status" value="1"/>
</dbReference>
<dbReference type="AlphaFoldDB" id="A0A2G9C5A1"/>
<evidence type="ECO:0000313" key="9">
    <source>
        <dbReference type="Proteomes" id="UP000231501"/>
    </source>
</evidence>
<dbReference type="OrthoDB" id="9801455at2"/>
<feature type="binding site" evidence="6">
    <location>
        <begin position="149"/>
        <end position="152"/>
    </location>
    <ligand>
        <name>substrate</name>
    </ligand>
</feature>
<feature type="site" description="Important for substrate recognition" evidence="7">
    <location>
        <position position="276"/>
    </location>
</feature>
<feature type="site" description="Important for catalytic activity, responsible for pKa modulation of the active site Glu and correct orientation of both the proton donor and substrate" evidence="7">
    <location>
        <position position="152"/>
    </location>
</feature>
<feature type="binding site" evidence="6">
    <location>
        <begin position="174"/>
        <end position="176"/>
    </location>
    <ligand>
        <name>substrate</name>
    </ligand>
</feature>
<dbReference type="InterPro" id="IPR016840">
    <property type="entry name" value="Glyco_hydro_43_endo_a_Ara-ase"/>
</dbReference>
<evidence type="ECO:0000256" key="6">
    <source>
        <dbReference type="PIRSR" id="PIRSR026534-2"/>
    </source>
</evidence>
<feature type="binding site" evidence="6">
    <location>
        <position position="37"/>
    </location>
    <ligand>
        <name>substrate</name>
    </ligand>
</feature>
<organism evidence="8 9">
    <name type="scientific">Roseateles chitinivorans</name>
    <dbReference type="NCBI Taxonomy" id="2917965"/>
    <lineage>
        <taxon>Bacteria</taxon>
        <taxon>Pseudomonadati</taxon>
        <taxon>Pseudomonadota</taxon>
        <taxon>Betaproteobacteria</taxon>
        <taxon>Burkholderiales</taxon>
        <taxon>Sphaerotilaceae</taxon>
        <taxon>Roseateles</taxon>
    </lineage>
</organism>
<dbReference type="CDD" id="cd08998">
    <property type="entry name" value="GH43_Arb43a-like"/>
    <property type="match status" value="1"/>
</dbReference>
<evidence type="ECO:0000313" key="8">
    <source>
        <dbReference type="EMBL" id="PIM51606.1"/>
    </source>
</evidence>
<dbReference type="SUPFAM" id="SSF75005">
    <property type="entry name" value="Arabinanase/levansucrase/invertase"/>
    <property type="match status" value="1"/>
</dbReference>
<comment type="similarity">
    <text evidence="2">Belongs to the glycosyl hydrolase 43 family.</text>
</comment>
<name>A0A2G9C5A1_9BURK</name>
<dbReference type="PIRSF" id="PIRSF026534">
    <property type="entry name" value="Endo_alpha-L-arabinosidase"/>
    <property type="match status" value="1"/>
</dbReference>
<dbReference type="Proteomes" id="UP000231501">
    <property type="component" value="Unassembled WGS sequence"/>
</dbReference>
<keyword evidence="3" id="KW-0378">Hydrolase</keyword>
<dbReference type="RefSeq" id="WP_099863119.1">
    <property type="nucleotide sequence ID" value="NZ_PEOG01000058.1"/>
</dbReference>
<dbReference type="EMBL" id="PEOG01000058">
    <property type="protein sequence ID" value="PIM51606.1"/>
    <property type="molecule type" value="Genomic_DNA"/>
</dbReference>
<evidence type="ECO:0000256" key="7">
    <source>
        <dbReference type="PIRSR" id="PIRSR026534-3"/>
    </source>
</evidence>
<evidence type="ECO:0000256" key="4">
    <source>
        <dbReference type="ARBA" id="ARBA00023295"/>
    </source>
</evidence>
<dbReference type="Gene3D" id="2.115.10.20">
    <property type="entry name" value="Glycosyl hydrolase domain, family 43"/>
    <property type="match status" value="1"/>
</dbReference>
<protein>
    <submittedName>
        <fullName evidence="8">Arabinan endo-1,5-alpha-L-arabinosidase</fullName>
    </submittedName>
</protein>